<feature type="transmembrane region" description="Helical" evidence="7">
    <location>
        <begin position="74"/>
        <end position="96"/>
    </location>
</feature>
<accession>A0ABS5FZU7</accession>
<name>A0ABS5FZU7_9BRAD</name>
<feature type="transmembrane region" description="Helical" evidence="7">
    <location>
        <begin position="197"/>
        <end position="219"/>
    </location>
</feature>
<keyword evidence="2 7" id="KW-0813">Transport</keyword>
<evidence type="ECO:0000259" key="8">
    <source>
        <dbReference type="PROSITE" id="PS50928"/>
    </source>
</evidence>
<gene>
    <name evidence="9" type="ORF">JQ619_02120</name>
</gene>
<feature type="transmembrane region" description="Helical" evidence="7">
    <location>
        <begin position="226"/>
        <end position="243"/>
    </location>
</feature>
<evidence type="ECO:0000256" key="7">
    <source>
        <dbReference type="RuleBase" id="RU363032"/>
    </source>
</evidence>
<dbReference type="PANTHER" id="PTHR30151:SF38">
    <property type="entry name" value="ALIPHATIC SULFONATES TRANSPORT PERMEASE PROTEIN SSUC-RELATED"/>
    <property type="match status" value="1"/>
</dbReference>
<comment type="similarity">
    <text evidence="7">Belongs to the binding-protein-dependent transport system permease family.</text>
</comment>
<evidence type="ECO:0000256" key="6">
    <source>
        <dbReference type="ARBA" id="ARBA00023136"/>
    </source>
</evidence>
<proteinExistence type="inferred from homology"/>
<evidence type="ECO:0000256" key="4">
    <source>
        <dbReference type="ARBA" id="ARBA00022692"/>
    </source>
</evidence>
<dbReference type="EMBL" id="JAFCLK010000002">
    <property type="protein sequence ID" value="MBR1134557.1"/>
    <property type="molecule type" value="Genomic_DNA"/>
</dbReference>
<comment type="subcellular location">
    <subcellularLocation>
        <location evidence="1 7">Cell membrane</location>
        <topology evidence="1 7">Multi-pass membrane protein</topology>
    </subcellularLocation>
</comment>
<keyword evidence="10" id="KW-1185">Reference proteome</keyword>
<dbReference type="Gene3D" id="1.10.3720.10">
    <property type="entry name" value="MetI-like"/>
    <property type="match status" value="1"/>
</dbReference>
<dbReference type="InterPro" id="IPR035906">
    <property type="entry name" value="MetI-like_sf"/>
</dbReference>
<evidence type="ECO:0000256" key="1">
    <source>
        <dbReference type="ARBA" id="ARBA00004651"/>
    </source>
</evidence>
<keyword evidence="3" id="KW-1003">Cell membrane</keyword>
<reference evidence="10" key="1">
    <citation type="journal article" date="2021" name="ISME J.">
        <title>Evolutionary origin and ecological implication of a unique nif island in free-living Bradyrhizobium lineages.</title>
        <authorList>
            <person name="Tao J."/>
        </authorList>
    </citation>
    <scope>NUCLEOTIDE SEQUENCE [LARGE SCALE GENOMIC DNA]</scope>
    <source>
        <strain evidence="10">SZCCT0094</strain>
    </source>
</reference>
<organism evidence="9 10">
    <name type="scientific">Bradyrhizobium denitrificans</name>
    <dbReference type="NCBI Taxonomy" id="2734912"/>
    <lineage>
        <taxon>Bacteria</taxon>
        <taxon>Pseudomonadati</taxon>
        <taxon>Pseudomonadota</taxon>
        <taxon>Alphaproteobacteria</taxon>
        <taxon>Hyphomicrobiales</taxon>
        <taxon>Nitrobacteraceae</taxon>
        <taxon>Bradyrhizobium</taxon>
    </lineage>
</organism>
<sequence length="260" mass="27725">MASENIATPSATTALRRGLVLPLLLLVAWEIGSHSGLVNPQFLPPLEKVAGVAWQEVANGELPHALAASLKRDLLGFALGAGVGILVGLLLGLSSIADRIFTTWFNGLKQIALLAWIPLISLWFGFDEAAKIVFIALAASIPVILNTVEGVRSTSTKLREVGEVFRFSGPQLVWSLYLPAATPSVLTGLHLGLIYAWLATIGAEYFMAAGPGIGGLIIAGRERFEMALVMLGIVVVGLVGFIVDRSASAIEHRLVRWRNV</sequence>
<dbReference type="PANTHER" id="PTHR30151">
    <property type="entry name" value="ALKANE SULFONATE ABC TRANSPORTER-RELATED, MEMBRANE SUBUNIT"/>
    <property type="match status" value="1"/>
</dbReference>
<comment type="caution">
    <text evidence="9">The sequence shown here is derived from an EMBL/GenBank/DDBJ whole genome shotgun (WGS) entry which is preliminary data.</text>
</comment>
<keyword evidence="5 7" id="KW-1133">Transmembrane helix</keyword>
<keyword evidence="6 7" id="KW-0472">Membrane</keyword>
<evidence type="ECO:0000313" key="10">
    <source>
        <dbReference type="Proteomes" id="UP001314635"/>
    </source>
</evidence>
<dbReference type="PROSITE" id="PS50928">
    <property type="entry name" value="ABC_TM1"/>
    <property type="match status" value="1"/>
</dbReference>
<dbReference type="Proteomes" id="UP001314635">
    <property type="component" value="Unassembled WGS sequence"/>
</dbReference>
<evidence type="ECO:0000256" key="3">
    <source>
        <dbReference type="ARBA" id="ARBA00022475"/>
    </source>
</evidence>
<feature type="domain" description="ABC transmembrane type-1" evidence="8">
    <location>
        <begin position="66"/>
        <end position="247"/>
    </location>
</feature>
<evidence type="ECO:0000256" key="5">
    <source>
        <dbReference type="ARBA" id="ARBA00022989"/>
    </source>
</evidence>
<feature type="transmembrane region" description="Helical" evidence="7">
    <location>
        <begin position="172"/>
        <end position="191"/>
    </location>
</feature>
<keyword evidence="4 7" id="KW-0812">Transmembrane</keyword>
<feature type="transmembrane region" description="Helical" evidence="7">
    <location>
        <begin position="132"/>
        <end position="151"/>
    </location>
</feature>
<protein>
    <submittedName>
        <fullName evidence="9">ABC transporter permease</fullName>
    </submittedName>
</protein>
<evidence type="ECO:0000313" key="9">
    <source>
        <dbReference type="EMBL" id="MBR1134557.1"/>
    </source>
</evidence>
<evidence type="ECO:0000256" key="2">
    <source>
        <dbReference type="ARBA" id="ARBA00022448"/>
    </source>
</evidence>
<dbReference type="SUPFAM" id="SSF161098">
    <property type="entry name" value="MetI-like"/>
    <property type="match status" value="1"/>
</dbReference>
<dbReference type="Pfam" id="PF00528">
    <property type="entry name" value="BPD_transp_1"/>
    <property type="match status" value="1"/>
</dbReference>
<feature type="transmembrane region" description="Helical" evidence="7">
    <location>
        <begin position="108"/>
        <end position="126"/>
    </location>
</feature>
<dbReference type="InterPro" id="IPR000515">
    <property type="entry name" value="MetI-like"/>
</dbReference>
<dbReference type="RefSeq" id="WP_172235985.1">
    <property type="nucleotide sequence ID" value="NZ_JABFDP010000005.1"/>
</dbReference>